<dbReference type="InterPro" id="IPR008920">
    <property type="entry name" value="TF_FadR/GntR_C"/>
</dbReference>
<dbReference type="InterPro" id="IPR000524">
    <property type="entry name" value="Tscrpt_reg_HTH_GntR"/>
</dbReference>
<dbReference type="AlphaFoldDB" id="A0A2U2DNB2"/>
<evidence type="ECO:0000313" key="6">
    <source>
        <dbReference type="Proteomes" id="UP000245252"/>
    </source>
</evidence>
<dbReference type="PANTHER" id="PTHR43537">
    <property type="entry name" value="TRANSCRIPTIONAL REGULATOR, GNTR FAMILY"/>
    <property type="match status" value="1"/>
</dbReference>
<reference evidence="5 6" key="1">
    <citation type="submission" date="2018-05" db="EMBL/GenBank/DDBJ databases">
        <title>The draft genome of strain NS-104.</title>
        <authorList>
            <person name="Hang P."/>
            <person name="Jiang J."/>
        </authorList>
    </citation>
    <scope>NUCLEOTIDE SEQUENCE [LARGE SCALE GENOMIC DNA]</scope>
    <source>
        <strain evidence="5 6">NS-104</strain>
    </source>
</reference>
<dbReference type="SUPFAM" id="SSF46785">
    <property type="entry name" value="Winged helix' DNA-binding domain"/>
    <property type="match status" value="1"/>
</dbReference>
<dbReference type="Pfam" id="PF07729">
    <property type="entry name" value="FCD"/>
    <property type="match status" value="1"/>
</dbReference>
<dbReference type="InterPro" id="IPR011711">
    <property type="entry name" value="GntR_C"/>
</dbReference>
<gene>
    <name evidence="5" type="ORF">DEM27_17805</name>
</gene>
<dbReference type="Proteomes" id="UP000245252">
    <property type="component" value="Unassembled WGS sequence"/>
</dbReference>
<dbReference type="InterPro" id="IPR036388">
    <property type="entry name" value="WH-like_DNA-bd_sf"/>
</dbReference>
<name>A0A2U2DNB2_9HYPH</name>
<dbReference type="SMART" id="SM00895">
    <property type="entry name" value="FCD"/>
    <property type="match status" value="1"/>
</dbReference>
<dbReference type="Gene3D" id="1.10.10.10">
    <property type="entry name" value="Winged helix-like DNA-binding domain superfamily/Winged helix DNA-binding domain"/>
    <property type="match status" value="1"/>
</dbReference>
<dbReference type="SMART" id="SM00345">
    <property type="entry name" value="HTH_GNTR"/>
    <property type="match status" value="1"/>
</dbReference>
<dbReference type="GO" id="GO:0003700">
    <property type="term" value="F:DNA-binding transcription factor activity"/>
    <property type="evidence" value="ECO:0007669"/>
    <property type="project" value="InterPro"/>
</dbReference>
<sequence>MLTRFWSYCWTNGEDVSRTSAVQSVVEVLRADIRQNHKPGDLMPNERLIAERLDVSRNTVREALIHLEAFGIIEKTQRGPRIRAPDVSAVFHIMDQYFDRSLKTCQDLLNFRRMMDLGALPQVLERITEADLALLERHIDHMDRALTAHEAAEADFAFHNEIIRISGNSVSAKLYTALTHTLVFYMEIGKSNPANSEKTGAAHRSIIAAFRARSLDAATAALSDHYEYSEQNLLLAFQKSSPQQTGMEEA</sequence>
<dbReference type="Gene3D" id="1.20.120.530">
    <property type="entry name" value="GntR ligand-binding domain-like"/>
    <property type="match status" value="1"/>
</dbReference>
<protein>
    <submittedName>
        <fullName evidence="5">FadR family transcriptional regulator</fullName>
    </submittedName>
</protein>
<dbReference type="PANTHER" id="PTHR43537:SF5">
    <property type="entry name" value="UXU OPERON TRANSCRIPTIONAL REGULATOR"/>
    <property type="match status" value="1"/>
</dbReference>
<dbReference type="SUPFAM" id="SSF48008">
    <property type="entry name" value="GntR ligand-binding domain-like"/>
    <property type="match status" value="1"/>
</dbReference>
<organism evidence="5 6">
    <name type="scientific">Metarhizobium album</name>
    <dbReference type="NCBI Taxonomy" id="2182425"/>
    <lineage>
        <taxon>Bacteria</taxon>
        <taxon>Pseudomonadati</taxon>
        <taxon>Pseudomonadota</taxon>
        <taxon>Alphaproteobacteria</taxon>
        <taxon>Hyphomicrobiales</taxon>
        <taxon>Rhizobiaceae</taxon>
        <taxon>Metarhizobium</taxon>
    </lineage>
</organism>
<keyword evidence="2" id="KW-0238">DNA-binding</keyword>
<dbReference type="PROSITE" id="PS50949">
    <property type="entry name" value="HTH_GNTR"/>
    <property type="match status" value="1"/>
</dbReference>
<evidence type="ECO:0000313" key="5">
    <source>
        <dbReference type="EMBL" id="PWE54808.1"/>
    </source>
</evidence>
<evidence type="ECO:0000256" key="1">
    <source>
        <dbReference type="ARBA" id="ARBA00023015"/>
    </source>
</evidence>
<keyword evidence="6" id="KW-1185">Reference proteome</keyword>
<dbReference type="PRINTS" id="PR00035">
    <property type="entry name" value="HTHGNTR"/>
</dbReference>
<comment type="caution">
    <text evidence="5">The sequence shown here is derived from an EMBL/GenBank/DDBJ whole genome shotgun (WGS) entry which is preliminary data.</text>
</comment>
<dbReference type="EMBL" id="QFBC01000008">
    <property type="protein sequence ID" value="PWE54808.1"/>
    <property type="molecule type" value="Genomic_DNA"/>
</dbReference>
<accession>A0A2U2DNB2</accession>
<evidence type="ECO:0000256" key="2">
    <source>
        <dbReference type="ARBA" id="ARBA00023125"/>
    </source>
</evidence>
<keyword evidence="3" id="KW-0804">Transcription</keyword>
<dbReference type="CDD" id="cd07377">
    <property type="entry name" value="WHTH_GntR"/>
    <property type="match status" value="1"/>
</dbReference>
<feature type="domain" description="HTH gntR-type" evidence="4">
    <location>
        <begin position="19"/>
        <end position="85"/>
    </location>
</feature>
<keyword evidence="1" id="KW-0805">Transcription regulation</keyword>
<dbReference type="Pfam" id="PF00392">
    <property type="entry name" value="GntR"/>
    <property type="match status" value="1"/>
</dbReference>
<evidence type="ECO:0000259" key="4">
    <source>
        <dbReference type="PROSITE" id="PS50949"/>
    </source>
</evidence>
<evidence type="ECO:0000256" key="3">
    <source>
        <dbReference type="ARBA" id="ARBA00023163"/>
    </source>
</evidence>
<proteinExistence type="predicted"/>
<dbReference type="GO" id="GO:0003677">
    <property type="term" value="F:DNA binding"/>
    <property type="evidence" value="ECO:0007669"/>
    <property type="project" value="UniProtKB-KW"/>
</dbReference>
<dbReference type="InterPro" id="IPR036390">
    <property type="entry name" value="WH_DNA-bd_sf"/>
</dbReference>